<evidence type="ECO:0000313" key="2">
    <source>
        <dbReference type="Proteomes" id="UP000031668"/>
    </source>
</evidence>
<keyword evidence="2" id="KW-1185">Reference proteome</keyword>
<organism evidence="1 2">
    <name type="scientific">Thelohanellus kitauei</name>
    <name type="common">Myxosporean</name>
    <dbReference type="NCBI Taxonomy" id="669202"/>
    <lineage>
        <taxon>Eukaryota</taxon>
        <taxon>Metazoa</taxon>
        <taxon>Cnidaria</taxon>
        <taxon>Myxozoa</taxon>
        <taxon>Myxosporea</taxon>
        <taxon>Bivalvulida</taxon>
        <taxon>Platysporina</taxon>
        <taxon>Myxobolidae</taxon>
        <taxon>Thelohanellus</taxon>
    </lineage>
</organism>
<protein>
    <submittedName>
        <fullName evidence="1">Uncharacterized protein</fullName>
    </submittedName>
</protein>
<dbReference type="EMBL" id="JWZT01004163">
    <property type="protein sequence ID" value="KII64616.1"/>
    <property type="molecule type" value="Genomic_DNA"/>
</dbReference>
<sequence>MDHILNRIRHRSINPQVFAFKTKFVELLESLFELCKYLPNFLVPCYFEASNREIINLLVNFAFSRMNQKLLDYDHFVRKLCLSTFAFGWWASKLQTTQSSTQSDSTTTSVR</sequence>
<dbReference type="AlphaFoldDB" id="A0A0C2MC91"/>
<comment type="caution">
    <text evidence="1">The sequence shown here is derived from an EMBL/GenBank/DDBJ whole genome shotgun (WGS) entry which is preliminary data.</text>
</comment>
<dbReference type="Proteomes" id="UP000031668">
    <property type="component" value="Unassembled WGS sequence"/>
</dbReference>
<proteinExistence type="predicted"/>
<gene>
    <name evidence="1" type="ORF">RF11_05120</name>
</gene>
<evidence type="ECO:0000313" key="1">
    <source>
        <dbReference type="EMBL" id="KII64616.1"/>
    </source>
</evidence>
<reference evidence="1 2" key="1">
    <citation type="journal article" date="2014" name="Genome Biol. Evol.">
        <title>The genome of the myxosporean Thelohanellus kitauei shows adaptations to nutrient acquisition within its fish host.</title>
        <authorList>
            <person name="Yang Y."/>
            <person name="Xiong J."/>
            <person name="Zhou Z."/>
            <person name="Huo F."/>
            <person name="Miao W."/>
            <person name="Ran C."/>
            <person name="Liu Y."/>
            <person name="Zhang J."/>
            <person name="Feng J."/>
            <person name="Wang M."/>
            <person name="Wang M."/>
            <person name="Wang L."/>
            <person name="Yao B."/>
        </authorList>
    </citation>
    <scope>NUCLEOTIDE SEQUENCE [LARGE SCALE GENOMIC DNA]</scope>
    <source>
        <strain evidence="1">Wuqing</strain>
    </source>
</reference>
<name>A0A0C2MC91_THEKT</name>
<accession>A0A0C2MC91</accession>